<feature type="coiled-coil region" evidence="1">
    <location>
        <begin position="276"/>
        <end position="333"/>
    </location>
</feature>
<organism evidence="2 3">
    <name type="scientific">Blepharisma stoltei</name>
    <dbReference type="NCBI Taxonomy" id="1481888"/>
    <lineage>
        <taxon>Eukaryota</taxon>
        <taxon>Sar</taxon>
        <taxon>Alveolata</taxon>
        <taxon>Ciliophora</taxon>
        <taxon>Postciliodesmatophora</taxon>
        <taxon>Heterotrichea</taxon>
        <taxon>Heterotrichida</taxon>
        <taxon>Blepharismidae</taxon>
        <taxon>Blepharisma</taxon>
    </lineage>
</organism>
<dbReference type="AlphaFoldDB" id="A0AAU9JX15"/>
<evidence type="ECO:0000313" key="3">
    <source>
        <dbReference type="Proteomes" id="UP001162131"/>
    </source>
</evidence>
<keyword evidence="1" id="KW-0175">Coiled coil</keyword>
<evidence type="ECO:0000313" key="2">
    <source>
        <dbReference type="EMBL" id="CAG9330529.1"/>
    </source>
</evidence>
<evidence type="ECO:0000256" key="1">
    <source>
        <dbReference type="SAM" id="Coils"/>
    </source>
</evidence>
<reference evidence="2" key="1">
    <citation type="submission" date="2021-09" db="EMBL/GenBank/DDBJ databases">
        <authorList>
            <consortium name="AG Swart"/>
            <person name="Singh M."/>
            <person name="Singh A."/>
            <person name="Seah K."/>
            <person name="Emmerich C."/>
        </authorList>
    </citation>
    <scope>NUCLEOTIDE SEQUENCE</scope>
    <source>
        <strain evidence="2">ATCC30299</strain>
    </source>
</reference>
<feature type="coiled-coil region" evidence="1">
    <location>
        <begin position="78"/>
        <end position="126"/>
    </location>
</feature>
<gene>
    <name evidence="2" type="ORF">BSTOLATCC_MIC51112</name>
</gene>
<sequence>MDNEQIQIQISTLSQEFEQLRNSIRHSFQLNIEIDDIRRKRKIPTETNFSILNLLILELKPEISRELYSLCIESSDDIKALKTQIHDQETEINLSKEEIDRLLSRSAKIEEDLRFATNRCAELKSEFTILDRTQSEIIKDMATSQQLGELKSSLNKYATMAKYRELKQKVSECAQITDVDSLKREQERVKTKFKKYINKEKTEKLILESKNDIISSMNDLYCTKDSLETISAEVNRFLSKSDDRIKGLAESSAHMEAKIRELHRSFKDQIGSKPWKDELQAIIKDLEGKASIEELKYMQDEVGPIIAGFKDTIEKYNKRLNETENILERFDEILLEKSSKDDIRELKSIIELAASKTDFHSLLEKHKEESAETRIMLQQIAKKTDESKEQINHLAYKFEILKRDNHDVSQISYTLQAIQEQIDKKAEKSEIEAILEEMGRKNDLINLEIFSDRLKRQLEMSSVLMHSMCRTLLKSGEPPTVIRKQRFDLYRYITSLVNWISGEGGSPRNSISLTSKFAETQVRVDMNQTTFDMYSPPPTVRISKIRRTSAATVSPSKYHSLDLPPLKQT</sequence>
<name>A0AAU9JX15_9CILI</name>
<dbReference type="EMBL" id="CAJZBQ010000051">
    <property type="protein sequence ID" value="CAG9330529.1"/>
    <property type="molecule type" value="Genomic_DNA"/>
</dbReference>
<dbReference type="Proteomes" id="UP001162131">
    <property type="component" value="Unassembled WGS sequence"/>
</dbReference>
<accession>A0AAU9JX15</accession>
<comment type="caution">
    <text evidence="2">The sequence shown here is derived from an EMBL/GenBank/DDBJ whole genome shotgun (WGS) entry which is preliminary data.</text>
</comment>
<keyword evidence="3" id="KW-1185">Reference proteome</keyword>
<protein>
    <submittedName>
        <fullName evidence="2">Uncharacterized protein</fullName>
    </submittedName>
</protein>
<proteinExistence type="predicted"/>